<comment type="cofactor">
    <cofactor evidence="1">
        <name>FMN</name>
        <dbReference type="ChEBI" id="CHEBI:58210"/>
    </cofactor>
</comment>
<proteinExistence type="inferred from homology"/>
<comment type="caution">
    <text evidence="7">The sequence shown here is derived from an EMBL/GenBank/DDBJ whole genome shotgun (WGS) entry which is preliminary data.</text>
</comment>
<reference evidence="7 8" key="1">
    <citation type="journal article" date="2020" name="ISME J.">
        <title>Uncovering the hidden diversity of litter-decomposition mechanisms in mushroom-forming fungi.</title>
        <authorList>
            <person name="Floudas D."/>
            <person name="Bentzer J."/>
            <person name="Ahren D."/>
            <person name="Johansson T."/>
            <person name="Persson P."/>
            <person name="Tunlid A."/>
        </authorList>
    </citation>
    <scope>NUCLEOTIDE SEQUENCE [LARGE SCALE GENOMIC DNA]</scope>
    <source>
        <strain evidence="7 8">CBS 291.85</strain>
    </source>
</reference>
<dbReference type="Gene3D" id="2.30.110.10">
    <property type="entry name" value="Electron Transport, Fmn-binding Protein, Chain A"/>
    <property type="match status" value="1"/>
</dbReference>
<dbReference type="Proteomes" id="UP000559256">
    <property type="component" value="Unassembled WGS sequence"/>
</dbReference>
<dbReference type="PANTHER" id="PTHR33798">
    <property type="entry name" value="FLAVOPROTEIN OXYGENASE"/>
    <property type="match status" value="1"/>
</dbReference>
<evidence type="ECO:0000259" key="6">
    <source>
        <dbReference type="SMART" id="SM00903"/>
    </source>
</evidence>
<evidence type="ECO:0000256" key="4">
    <source>
        <dbReference type="ARBA" id="ARBA00038054"/>
    </source>
</evidence>
<comment type="similarity">
    <text evidence="4">Belongs to the flavoredoxin family.</text>
</comment>
<keyword evidence="3" id="KW-0288">FMN</keyword>
<keyword evidence="8" id="KW-1185">Reference proteome</keyword>
<dbReference type="OrthoDB" id="298012at2759"/>
<gene>
    <name evidence="7" type="ORF">D9758_008299</name>
</gene>
<dbReference type="Pfam" id="PF01613">
    <property type="entry name" value="Flavin_Reduct"/>
    <property type="match status" value="1"/>
</dbReference>
<dbReference type="InterPro" id="IPR002563">
    <property type="entry name" value="Flavin_Rdtase-like_dom"/>
</dbReference>
<dbReference type="GO" id="GO:0010181">
    <property type="term" value="F:FMN binding"/>
    <property type="evidence" value="ECO:0007669"/>
    <property type="project" value="InterPro"/>
</dbReference>
<name>A0A8H5LFH1_9AGAR</name>
<dbReference type="SUPFAM" id="SSF50475">
    <property type="entry name" value="FMN-binding split barrel"/>
    <property type="match status" value="1"/>
</dbReference>
<organism evidence="7 8">
    <name type="scientific">Tetrapyrgos nigripes</name>
    <dbReference type="NCBI Taxonomy" id="182062"/>
    <lineage>
        <taxon>Eukaryota</taxon>
        <taxon>Fungi</taxon>
        <taxon>Dikarya</taxon>
        <taxon>Basidiomycota</taxon>
        <taxon>Agaricomycotina</taxon>
        <taxon>Agaricomycetes</taxon>
        <taxon>Agaricomycetidae</taxon>
        <taxon>Agaricales</taxon>
        <taxon>Marasmiineae</taxon>
        <taxon>Marasmiaceae</taxon>
        <taxon>Tetrapyrgos</taxon>
    </lineage>
</organism>
<dbReference type="InterPro" id="IPR012349">
    <property type="entry name" value="Split_barrel_FMN-bd"/>
</dbReference>
<dbReference type="AlphaFoldDB" id="A0A8H5LFH1"/>
<sequence>MNVPIFDIARRVVHDGASSRDTEFDIEDDDDEHGPHFSGHRQTIPIYVNASLLGLLSAIHDIVSHDLNFFDCLGVICQDNTSVTNHLHQTESASRDRCCSLAIQQKSHVQRHSNSGYIHRASSFPIEIFTPYPFSIDSSRSPAQTMSSDVAIDPAISSTLYGQDLQSCIENLPAFNSNDPVAYTQPPNPGWKFGMKVEETEEGRKWIEGEKQGWKRVDTEGEDWTKVYQLMLSGIQPRPIAFVSSISENGVANLAPFSFFNAVGPFPPLITYSAMNLTWESDGTSKYKDSIENVTKEFTVNIISIPWAEQANFASINAPHDVSEWELTGLTKMESTHVKAPRVKESAFSMECELFDTYDVIHPKTKQHTATIVYGLIKCIHVRNDVLVDPKELEASRHKAKIVVDPAKIRTIARMGDITYGHVREPFRLPRSSWDKDGEVVKKVVDEYKKEKGLGN</sequence>
<evidence type="ECO:0000313" key="7">
    <source>
        <dbReference type="EMBL" id="KAF5356585.1"/>
    </source>
</evidence>
<dbReference type="PANTHER" id="PTHR33798:SF5">
    <property type="entry name" value="FLAVIN REDUCTASE LIKE DOMAIN-CONTAINING PROTEIN"/>
    <property type="match status" value="1"/>
</dbReference>
<evidence type="ECO:0000256" key="3">
    <source>
        <dbReference type="ARBA" id="ARBA00022643"/>
    </source>
</evidence>
<evidence type="ECO:0000313" key="8">
    <source>
        <dbReference type="Proteomes" id="UP000559256"/>
    </source>
</evidence>
<dbReference type="SMART" id="SM00903">
    <property type="entry name" value="Flavin_Reduct"/>
    <property type="match status" value="1"/>
</dbReference>
<accession>A0A8H5LFH1</accession>
<evidence type="ECO:0000256" key="2">
    <source>
        <dbReference type="ARBA" id="ARBA00022630"/>
    </source>
</evidence>
<feature type="domain" description="Flavin reductase like" evidence="6">
    <location>
        <begin position="233"/>
        <end position="389"/>
    </location>
</feature>
<dbReference type="EMBL" id="JAACJM010000054">
    <property type="protein sequence ID" value="KAF5356585.1"/>
    <property type="molecule type" value="Genomic_DNA"/>
</dbReference>
<feature type="region of interest" description="Disordered" evidence="5">
    <location>
        <begin position="19"/>
        <end position="38"/>
    </location>
</feature>
<evidence type="ECO:0000256" key="5">
    <source>
        <dbReference type="SAM" id="MobiDB-lite"/>
    </source>
</evidence>
<protein>
    <recommendedName>
        <fullName evidence="6">Flavin reductase like domain-containing protein</fullName>
    </recommendedName>
</protein>
<keyword evidence="2" id="KW-0285">Flavoprotein</keyword>
<evidence type="ECO:0000256" key="1">
    <source>
        <dbReference type="ARBA" id="ARBA00001917"/>
    </source>
</evidence>